<evidence type="ECO:0000256" key="1">
    <source>
        <dbReference type="SAM" id="MobiDB-lite"/>
    </source>
</evidence>
<evidence type="ECO:0000313" key="3">
    <source>
        <dbReference type="EMBL" id="CAF2222371.1"/>
    </source>
</evidence>
<feature type="domain" description="DUF3597" evidence="2">
    <location>
        <begin position="347"/>
        <end position="425"/>
    </location>
</feature>
<dbReference type="Pfam" id="PF12200">
    <property type="entry name" value="DUF3597"/>
    <property type="match status" value="1"/>
</dbReference>
<gene>
    <name evidence="3" type="ORF">WKI299_LOCUS35588</name>
</gene>
<proteinExistence type="predicted"/>
<accession>A0A816ZSR0</accession>
<reference evidence="3" key="1">
    <citation type="submission" date="2021-02" db="EMBL/GenBank/DDBJ databases">
        <authorList>
            <person name="Nowell W R."/>
        </authorList>
    </citation>
    <scope>NUCLEOTIDE SEQUENCE</scope>
</reference>
<sequence>MEPQRTALVPDRSDRYANDTLVELQDINRCPIYGYQHLPLQSLEEATKPIVPFVPNLVEKVALAKRKCNKNSTTLTLDESAAIYLYTMPISFFYCLNKSLRAENREELKPWLPFLKLFMSALEKLPSSRTVVWRVISKNITSDINRGEIQTWWSVNSCSTDPNLLKLYYGKESTIIRIQPLHGKDISLFSAFQSECEIVLPPGTRLRVQNGAFNIEERLFFMDLEEIPRSSQQHNCSLTATTSPTSEPDTNSEHTEISASQQLMGSASNLLSDPWDQSHSKQLKSDKIELWEQCDGKGFTVRRVCGNSAKCYARDISYWQCRPNGNCPADWACAQSSYSTHSSLSLKALKEILTAKASKLNVRLNWMESIVDLAKLLGLDYRKDKRIQLALKLGYKDDVRDSYNTNVWLHNKLMKILAQNGGNLPRQLYQSQYFSSEPLVM</sequence>
<feature type="compositionally biased region" description="Polar residues" evidence="1">
    <location>
        <begin position="233"/>
        <end position="249"/>
    </location>
</feature>
<protein>
    <recommendedName>
        <fullName evidence="2">DUF3597 domain-containing protein</fullName>
    </recommendedName>
</protein>
<dbReference type="SUPFAM" id="SSF56399">
    <property type="entry name" value="ADP-ribosylation"/>
    <property type="match status" value="1"/>
</dbReference>
<organism evidence="3 4">
    <name type="scientific">Rotaria magnacalcarata</name>
    <dbReference type="NCBI Taxonomy" id="392030"/>
    <lineage>
        <taxon>Eukaryota</taxon>
        <taxon>Metazoa</taxon>
        <taxon>Spiralia</taxon>
        <taxon>Gnathifera</taxon>
        <taxon>Rotifera</taxon>
        <taxon>Eurotatoria</taxon>
        <taxon>Bdelloidea</taxon>
        <taxon>Philodinida</taxon>
        <taxon>Philodinidae</taxon>
        <taxon>Rotaria</taxon>
    </lineage>
</organism>
<evidence type="ECO:0000259" key="2">
    <source>
        <dbReference type="Pfam" id="PF12200"/>
    </source>
</evidence>
<dbReference type="AlphaFoldDB" id="A0A816ZSR0"/>
<feature type="region of interest" description="Disordered" evidence="1">
    <location>
        <begin position="233"/>
        <end position="259"/>
    </location>
</feature>
<dbReference type="InterPro" id="IPR022016">
    <property type="entry name" value="DUF3597"/>
</dbReference>
<evidence type="ECO:0000313" key="4">
    <source>
        <dbReference type="Proteomes" id="UP000663856"/>
    </source>
</evidence>
<dbReference type="Proteomes" id="UP000663856">
    <property type="component" value="Unassembled WGS sequence"/>
</dbReference>
<name>A0A816ZSR0_9BILA</name>
<dbReference type="SUPFAM" id="SSF158634">
    <property type="entry name" value="RPA2825-like"/>
    <property type="match status" value="1"/>
</dbReference>
<dbReference type="PROSITE" id="PS51996">
    <property type="entry name" value="TR_MART"/>
    <property type="match status" value="1"/>
</dbReference>
<dbReference type="Gene3D" id="3.90.176.10">
    <property type="entry name" value="Toxin ADP-ribosyltransferase, Chain A, domain 1"/>
    <property type="match status" value="1"/>
</dbReference>
<dbReference type="EMBL" id="CAJNRF010017108">
    <property type="protein sequence ID" value="CAF2222371.1"/>
    <property type="molecule type" value="Genomic_DNA"/>
</dbReference>
<comment type="caution">
    <text evidence="3">The sequence shown here is derived from an EMBL/GenBank/DDBJ whole genome shotgun (WGS) entry which is preliminary data.</text>
</comment>